<proteinExistence type="predicted"/>
<organism evidence="1 2">
    <name type="scientific">Rhizoctonia solani</name>
    <dbReference type="NCBI Taxonomy" id="456999"/>
    <lineage>
        <taxon>Eukaryota</taxon>
        <taxon>Fungi</taxon>
        <taxon>Dikarya</taxon>
        <taxon>Basidiomycota</taxon>
        <taxon>Agaricomycotina</taxon>
        <taxon>Agaricomycetes</taxon>
        <taxon>Cantharellales</taxon>
        <taxon>Ceratobasidiaceae</taxon>
        <taxon>Rhizoctonia</taxon>
    </lineage>
</organism>
<evidence type="ECO:0000313" key="2">
    <source>
        <dbReference type="Proteomes" id="UP000663846"/>
    </source>
</evidence>
<accession>A0A8H2WWH1</accession>
<evidence type="ECO:0000313" key="1">
    <source>
        <dbReference type="EMBL" id="CAE6409478.1"/>
    </source>
</evidence>
<dbReference type="Proteomes" id="UP000663846">
    <property type="component" value="Unassembled WGS sequence"/>
</dbReference>
<comment type="caution">
    <text evidence="1">The sequence shown here is derived from an EMBL/GenBank/DDBJ whole genome shotgun (WGS) entry which is preliminary data.</text>
</comment>
<dbReference type="AlphaFoldDB" id="A0A8H2WWH1"/>
<dbReference type="EMBL" id="CAJMWS010000311">
    <property type="protein sequence ID" value="CAE6409478.1"/>
    <property type="molecule type" value="Genomic_DNA"/>
</dbReference>
<name>A0A8H2WWH1_9AGAM</name>
<reference evidence="1" key="1">
    <citation type="submission" date="2021-01" db="EMBL/GenBank/DDBJ databases">
        <authorList>
            <person name="Kaushik A."/>
        </authorList>
    </citation>
    <scope>NUCLEOTIDE SEQUENCE</scope>
    <source>
        <strain evidence="1">AG1-1C</strain>
    </source>
</reference>
<sequence>MSAQTHMYMAVPIEPSPSHLPSDAAISLDIPLGFSLAMRAFELIVFIWLTIISLAFPSHALSAQCNTASHDHSTPGFITDADVSASPHGPIDIHFSYNHPEFPKQSSYGFEQLVLILWGYCALGLLHTAVRICYGLKYSHGKNSEYPKDSLRQHLGGRTSPVVSCCKPSFLHDLGEAESFNTSKAGTNTSTKIGRGRRFASHGPTLPKTPFLISRNSWDIKEPFPASYGRQVWMSTLAIEAKSDSFDPWVGANQSSDPDKHVPAIDSWGPSDPVLSLGFPARRYPIRASPSQIKPRYQGNSGNAPSFKQARLKYQLVPYLCLIEPKIKCRYQGSTSDAIKTRLSKKKTSLATLLHGDSHFLRPVFFAWFILIVGVDDGLKDPEHDLDFWKKILGDPELKSEVIRLVTLAGNEATPKNIDKALAQLFHDSEALGIPGRTKLFVYITGEGNDQNMMCLPNKETLSKGNIDQWLQELRTTWGYSRPITLVLDICRANKDELYTNMHGGTEFIFSCSPGEKALALKFDRDTPYSSFMLAFVIASPISSRSSDAKFVAAVEQRLEQLTEVGRQAASRWGGELPGSQRPDWTQCSVSNVRFD</sequence>
<gene>
    <name evidence="1" type="ORF">RDB_LOCUS65817</name>
</gene>
<protein>
    <submittedName>
        <fullName evidence="1">Uncharacterized protein</fullName>
    </submittedName>
</protein>